<keyword evidence="3" id="KW-1185">Reference proteome</keyword>
<dbReference type="PANTHER" id="PTHR43384">
    <property type="entry name" value="SEPTUM SITE-DETERMINING PROTEIN MIND HOMOLOG, CHLOROPLASTIC-RELATED"/>
    <property type="match status" value="1"/>
</dbReference>
<dbReference type="OrthoDB" id="9794577at2"/>
<protein>
    <submittedName>
        <fullName evidence="2">Pilus assembly protein CpaE</fullName>
    </submittedName>
</protein>
<dbReference type="AlphaFoldDB" id="A0A3N5BGC3"/>
<dbReference type="GO" id="GO:0016887">
    <property type="term" value="F:ATP hydrolysis activity"/>
    <property type="evidence" value="ECO:0007669"/>
    <property type="project" value="TreeGrafter"/>
</dbReference>
<dbReference type="SUPFAM" id="SSF52540">
    <property type="entry name" value="P-loop containing nucleoside triphosphate hydrolases"/>
    <property type="match status" value="1"/>
</dbReference>
<dbReference type="EMBL" id="RKRF01000007">
    <property type="protein sequence ID" value="RPF55849.1"/>
    <property type="molecule type" value="Genomic_DNA"/>
</dbReference>
<dbReference type="InterPro" id="IPR050625">
    <property type="entry name" value="ParA/MinD_ATPase"/>
</dbReference>
<dbReference type="InterPro" id="IPR027417">
    <property type="entry name" value="P-loop_NTPase"/>
</dbReference>
<dbReference type="GO" id="GO:0005524">
    <property type="term" value="F:ATP binding"/>
    <property type="evidence" value="ECO:0007669"/>
    <property type="project" value="TreeGrafter"/>
</dbReference>
<accession>A0A3N5BGC3</accession>
<dbReference type="RefSeq" id="WP_124219807.1">
    <property type="nucleotide sequence ID" value="NZ_RKRF01000007.1"/>
</dbReference>
<evidence type="ECO:0000313" key="2">
    <source>
        <dbReference type="EMBL" id="RPF55849.1"/>
    </source>
</evidence>
<feature type="domain" description="AAA" evidence="1">
    <location>
        <begin position="132"/>
        <end position="293"/>
    </location>
</feature>
<proteinExistence type="predicted"/>
<dbReference type="Proteomes" id="UP000276443">
    <property type="component" value="Unassembled WGS sequence"/>
</dbReference>
<dbReference type="InterPro" id="IPR025669">
    <property type="entry name" value="AAA_dom"/>
</dbReference>
<dbReference type="Gene3D" id="3.40.50.300">
    <property type="entry name" value="P-loop containing nucleotide triphosphate hydrolases"/>
    <property type="match status" value="1"/>
</dbReference>
<dbReference type="PANTHER" id="PTHR43384:SF13">
    <property type="entry name" value="SLR0110 PROTEIN"/>
    <property type="match status" value="1"/>
</dbReference>
<organism evidence="2 3">
    <name type="scientific">Aquisalibacillus elongatus</name>
    <dbReference type="NCBI Taxonomy" id="485577"/>
    <lineage>
        <taxon>Bacteria</taxon>
        <taxon>Bacillati</taxon>
        <taxon>Bacillota</taxon>
        <taxon>Bacilli</taxon>
        <taxon>Bacillales</taxon>
        <taxon>Bacillaceae</taxon>
        <taxon>Aquisalibacillus</taxon>
    </lineage>
</organism>
<evidence type="ECO:0000313" key="3">
    <source>
        <dbReference type="Proteomes" id="UP000276443"/>
    </source>
</evidence>
<sequence length="379" mass="42593">MHMFGMGSQDYDLLIFEKVAIEKGQELEWFDHLTDLSDRLKEEDQAIVFLTHSENHDVYHMCKELLVNHPLILPILCLPREKINLKKVMRSGAVDVIELPTAYPDVINTVSEMIEAQQSKRGQAEQVEKDGKVVTICSTKGGVGKTTITSNLAVAMAKKDLKVAILDLDLQFGDVGLFFDLKPRKTLYEWTKEASPSSPIKSYMTSHSSGVDIMCSPIRPEFSEAIHGGHIESVIERLKKEYDWVVIDTPPSLVETDIVALEHSDEIILVTSMDLPTLKNSKLYLETLESIHLKKPVKVVINKKSKIKGINPDIVQQILEQESFEQIPNDEKNVITAVNEGNPVVISTPRAQVSKSIYSLASKLVQLPKEKKKRKLSKV</sequence>
<name>A0A3N5BGC3_9BACI</name>
<dbReference type="GO" id="GO:0005829">
    <property type="term" value="C:cytosol"/>
    <property type="evidence" value="ECO:0007669"/>
    <property type="project" value="TreeGrafter"/>
</dbReference>
<dbReference type="Pfam" id="PF13614">
    <property type="entry name" value="AAA_31"/>
    <property type="match status" value="1"/>
</dbReference>
<evidence type="ECO:0000259" key="1">
    <source>
        <dbReference type="Pfam" id="PF13614"/>
    </source>
</evidence>
<gene>
    <name evidence="2" type="ORF">EDC24_0734</name>
</gene>
<dbReference type="GO" id="GO:0051782">
    <property type="term" value="P:negative regulation of cell division"/>
    <property type="evidence" value="ECO:0007669"/>
    <property type="project" value="TreeGrafter"/>
</dbReference>
<reference evidence="2 3" key="1">
    <citation type="submission" date="2018-11" db="EMBL/GenBank/DDBJ databases">
        <title>Genomic Encyclopedia of Type Strains, Phase IV (KMG-IV): sequencing the most valuable type-strain genomes for metagenomic binning, comparative biology and taxonomic classification.</title>
        <authorList>
            <person name="Goeker M."/>
        </authorList>
    </citation>
    <scope>NUCLEOTIDE SEQUENCE [LARGE SCALE GENOMIC DNA]</scope>
    <source>
        <strain evidence="2 3">DSM 18090</strain>
    </source>
</reference>
<dbReference type="GO" id="GO:0009898">
    <property type="term" value="C:cytoplasmic side of plasma membrane"/>
    <property type="evidence" value="ECO:0007669"/>
    <property type="project" value="TreeGrafter"/>
</dbReference>
<comment type="caution">
    <text evidence="2">The sequence shown here is derived from an EMBL/GenBank/DDBJ whole genome shotgun (WGS) entry which is preliminary data.</text>
</comment>